<dbReference type="Proteomes" id="UP000557307">
    <property type="component" value="Unassembled WGS sequence"/>
</dbReference>
<gene>
    <name evidence="1" type="ORF">HNQ92_001863</name>
</gene>
<accession>A0A840TPT7</accession>
<name>A0A840TPT7_9BACT</name>
<evidence type="ECO:0000313" key="2">
    <source>
        <dbReference type="Proteomes" id="UP000557307"/>
    </source>
</evidence>
<dbReference type="EMBL" id="JACHGF010000002">
    <property type="protein sequence ID" value="MBB5283737.1"/>
    <property type="molecule type" value="Genomic_DNA"/>
</dbReference>
<dbReference type="AlphaFoldDB" id="A0A840TPT7"/>
<reference evidence="1 2" key="1">
    <citation type="submission" date="2020-08" db="EMBL/GenBank/DDBJ databases">
        <title>Genomic Encyclopedia of Type Strains, Phase IV (KMG-IV): sequencing the most valuable type-strain genomes for metagenomic binning, comparative biology and taxonomic classification.</title>
        <authorList>
            <person name="Goeker M."/>
        </authorList>
    </citation>
    <scope>NUCLEOTIDE SEQUENCE [LARGE SCALE GENOMIC DNA]</scope>
    <source>
        <strain evidence="1 2">DSM 105074</strain>
    </source>
</reference>
<proteinExistence type="predicted"/>
<comment type="caution">
    <text evidence="1">The sequence shown here is derived from an EMBL/GenBank/DDBJ whole genome shotgun (WGS) entry which is preliminary data.</text>
</comment>
<protein>
    <submittedName>
        <fullName evidence="1">Uncharacterized protein</fullName>
    </submittedName>
</protein>
<dbReference type="RefSeq" id="WP_184173388.1">
    <property type="nucleotide sequence ID" value="NZ_JACHGF010000002.1"/>
</dbReference>
<sequence length="82" mass="9350">MKIGEKLLKHLSKKYAPLDRIAFSFERYDGVMKTDEDGNPILLFLGQATATGDIRGHRFTRVLRKSAEGGILKDHWDYKGKV</sequence>
<keyword evidence="2" id="KW-1185">Reference proteome</keyword>
<organism evidence="1 2">
    <name type="scientific">Rhabdobacter roseus</name>
    <dbReference type="NCBI Taxonomy" id="1655419"/>
    <lineage>
        <taxon>Bacteria</taxon>
        <taxon>Pseudomonadati</taxon>
        <taxon>Bacteroidota</taxon>
        <taxon>Cytophagia</taxon>
        <taxon>Cytophagales</taxon>
        <taxon>Cytophagaceae</taxon>
        <taxon>Rhabdobacter</taxon>
    </lineage>
</organism>
<evidence type="ECO:0000313" key="1">
    <source>
        <dbReference type="EMBL" id="MBB5283737.1"/>
    </source>
</evidence>